<dbReference type="CDD" id="cd06268">
    <property type="entry name" value="PBP1_ABC_transporter_LIVBP-like"/>
    <property type="match status" value="1"/>
</dbReference>
<organism evidence="6 7">
    <name type="scientific">Phytohabitans kaempferiae</name>
    <dbReference type="NCBI Taxonomy" id="1620943"/>
    <lineage>
        <taxon>Bacteria</taxon>
        <taxon>Bacillati</taxon>
        <taxon>Actinomycetota</taxon>
        <taxon>Actinomycetes</taxon>
        <taxon>Micromonosporales</taxon>
        <taxon>Micromonosporaceae</taxon>
    </lineage>
</organism>
<dbReference type="PANTHER" id="PTHR30483:SF6">
    <property type="entry name" value="PERIPLASMIC BINDING PROTEIN OF ABC TRANSPORTER FOR NATURAL AMINO ACIDS"/>
    <property type="match status" value="1"/>
</dbReference>
<dbReference type="InterPro" id="IPR051010">
    <property type="entry name" value="BCAA_transport"/>
</dbReference>
<dbReference type="Gene3D" id="3.40.50.2300">
    <property type="match status" value="2"/>
</dbReference>
<protein>
    <submittedName>
        <fullName evidence="6">ABC transporter substrate-binding protein</fullName>
    </submittedName>
</protein>
<evidence type="ECO:0000256" key="3">
    <source>
        <dbReference type="ARBA" id="ARBA00022729"/>
    </source>
</evidence>
<accession>A0ABV6M3L8</accession>
<evidence type="ECO:0000313" key="7">
    <source>
        <dbReference type="Proteomes" id="UP001589867"/>
    </source>
</evidence>
<dbReference type="Pfam" id="PF13458">
    <property type="entry name" value="Peripla_BP_6"/>
    <property type="match status" value="1"/>
</dbReference>
<feature type="domain" description="Leucine-binding protein" evidence="5">
    <location>
        <begin position="91"/>
        <end position="412"/>
    </location>
</feature>
<dbReference type="EMBL" id="JBHLUH010000023">
    <property type="protein sequence ID" value="MFC0529119.1"/>
    <property type="molecule type" value="Genomic_DNA"/>
</dbReference>
<keyword evidence="7" id="KW-1185">Reference proteome</keyword>
<dbReference type="SUPFAM" id="SSF53822">
    <property type="entry name" value="Periplasmic binding protein-like I"/>
    <property type="match status" value="1"/>
</dbReference>
<comment type="similarity">
    <text evidence="1">Belongs to the leucine-binding protein family.</text>
</comment>
<evidence type="ECO:0000256" key="1">
    <source>
        <dbReference type="ARBA" id="ARBA00010062"/>
    </source>
</evidence>
<gene>
    <name evidence="6" type="ORF">ACFFIA_15790</name>
</gene>
<evidence type="ECO:0000256" key="2">
    <source>
        <dbReference type="ARBA" id="ARBA00022448"/>
    </source>
</evidence>
<dbReference type="Proteomes" id="UP001589867">
    <property type="component" value="Unassembled WGS sequence"/>
</dbReference>
<name>A0ABV6M3L8_9ACTN</name>
<dbReference type="InterPro" id="IPR000709">
    <property type="entry name" value="Leu_Ile_Val-bd"/>
</dbReference>
<dbReference type="RefSeq" id="WP_377251553.1">
    <property type="nucleotide sequence ID" value="NZ_JBHLUH010000023.1"/>
</dbReference>
<dbReference type="PRINTS" id="PR00337">
    <property type="entry name" value="LEUILEVALBP"/>
</dbReference>
<sequence length="444" mass="46481">MTCDLCNCFALLSDTWIGGVRESCDAGRTRAAAWGLGPLLSSDDIDEGHIPVKPIHATAAGLSALLLLLTACGDSDETGQGGEGRGEDLVVAVPVPLTSGNSAAAQMMLNSAKLAVKDINAGGGAGGRNLVVKEYDDKLSPDESVKVAQRAVTVDKAEVVVGAYTTIEGLAIRQVTESRKIVFLGPSTISPAFLDKAVYTYRVGHDQRDYPVQMMELLTKLGYKKPVVLADDGPTGATLFGPIEEAAKAAGLQPAGTVKYALNATDLSGPIAEIKRSGADSVIAIGSSAADAGLAMKTMVEQGVQTPVLGFSSLIAPDALKIGGDAFTKLPAIYTFSNMQPSKPQYQEFAKKYADEYNNGTEVALVEQAGATYDAFMILDKVLDQTGGDTNGEKLVQALDAMEPIEGVSGKQGCQMSYKESHSAFKLCLVAFKFENGKPVEQAG</sequence>
<dbReference type="InterPro" id="IPR028081">
    <property type="entry name" value="Leu-bd"/>
</dbReference>
<comment type="caution">
    <text evidence="6">The sequence shown here is derived from an EMBL/GenBank/DDBJ whole genome shotgun (WGS) entry which is preliminary data.</text>
</comment>
<keyword evidence="2" id="KW-0813">Transport</keyword>
<dbReference type="PANTHER" id="PTHR30483">
    <property type="entry name" value="LEUCINE-SPECIFIC-BINDING PROTEIN"/>
    <property type="match status" value="1"/>
</dbReference>
<evidence type="ECO:0000256" key="4">
    <source>
        <dbReference type="ARBA" id="ARBA00022970"/>
    </source>
</evidence>
<proteinExistence type="inferred from homology"/>
<evidence type="ECO:0000259" key="5">
    <source>
        <dbReference type="Pfam" id="PF13458"/>
    </source>
</evidence>
<keyword evidence="3" id="KW-0732">Signal</keyword>
<dbReference type="InterPro" id="IPR028082">
    <property type="entry name" value="Peripla_BP_I"/>
</dbReference>
<reference evidence="6 7" key="1">
    <citation type="submission" date="2024-09" db="EMBL/GenBank/DDBJ databases">
        <authorList>
            <person name="Sun Q."/>
            <person name="Mori K."/>
        </authorList>
    </citation>
    <scope>NUCLEOTIDE SEQUENCE [LARGE SCALE GENOMIC DNA]</scope>
    <source>
        <strain evidence="6 7">TBRC 3947</strain>
    </source>
</reference>
<evidence type="ECO:0000313" key="6">
    <source>
        <dbReference type="EMBL" id="MFC0529119.1"/>
    </source>
</evidence>
<keyword evidence="4" id="KW-0029">Amino-acid transport</keyword>